<evidence type="ECO:0000313" key="6">
    <source>
        <dbReference type="Proteomes" id="UP001472677"/>
    </source>
</evidence>
<dbReference type="InterPro" id="IPR014730">
    <property type="entry name" value="ETF_a/b_N"/>
</dbReference>
<dbReference type="Pfam" id="PF01012">
    <property type="entry name" value="ETF"/>
    <property type="match status" value="2"/>
</dbReference>
<comment type="caution">
    <text evidence="5">The sequence shown here is derived from an EMBL/GenBank/DDBJ whole genome shotgun (WGS) entry which is preliminary data.</text>
</comment>
<reference evidence="5 6" key="1">
    <citation type="journal article" date="2024" name="G3 (Bethesda)">
        <title>Genome assembly of Hibiscus sabdariffa L. provides insights into metabolisms of medicinal natural products.</title>
        <authorList>
            <person name="Kim T."/>
        </authorList>
    </citation>
    <scope>NUCLEOTIDE SEQUENCE [LARGE SCALE GENOMIC DNA]</scope>
    <source>
        <strain evidence="5">TK-2024</strain>
        <tissue evidence="5">Old leaves</tissue>
    </source>
</reference>
<proteinExistence type="inferred from homology"/>
<evidence type="ECO:0000259" key="4">
    <source>
        <dbReference type="Pfam" id="PF18791"/>
    </source>
</evidence>
<gene>
    <name evidence="5" type="ORF">V6N12_067762</name>
</gene>
<name>A0ABR2FNN2_9ROSI</name>
<dbReference type="PANTHER" id="PTHR43153:SF1">
    <property type="entry name" value="ELECTRON TRANSFER FLAVOPROTEIN SUBUNIT ALPHA, MITOCHONDRIAL"/>
    <property type="match status" value="1"/>
</dbReference>
<evidence type="ECO:0000259" key="3">
    <source>
        <dbReference type="Pfam" id="PF01012"/>
    </source>
</evidence>
<feature type="domain" description="Electron transfer flavoprotein alpha/beta-subunit N-terminal" evidence="3">
    <location>
        <begin position="139"/>
        <end position="208"/>
    </location>
</feature>
<organism evidence="5 6">
    <name type="scientific">Hibiscus sabdariffa</name>
    <name type="common">roselle</name>
    <dbReference type="NCBI Taxonomy" id="183260"/>
    <lineage>
        <taxon>Eukaryota</taxon>
        <taxon>Viridiplantae</taxon>
        <taxon>Streptophyta</taxon>
        <taxon>Embryophyta</taxon>
        <taxon>Tracheophyta</taxon>
        <taxon>Spermatophyta</taxon>
        <taxon>Magnoliopsida</taxon>
        <taxon>eudicotyledons</taxon>
        <taxon>Gunneridae</taxon>
        <taxon>Pentapetalae</taxon>
        <taxon>rosids</taxon>
        <taxon>malvids</taxon>
        <taxon>Malvales</taxon>
        <taxon>Malvaceae</taxon>
        <taxon>Malvoideae</taxon>
        <taxon>Hibiscus</taxon>
    </lineage>
</organism>
<evidence type="ECO:0000313" key="5">
    <source>
        <dbReference type="EMBL" id="KAK8583492.1"/>
    </source>
</evidence>
<dbReference type="InterPro" id="IPR041101">
    <property type="entry name" value="Transp_inhibit"/>
</dbReference>
<feature type="domain" description="Transport inhibitor response 1" evidence="4">
    <location>
        <begin position="9"/>
        <end position="42"/>
    </location>
</feature>
<sequence>MVIRRFSEFRSIELKGKPCFANFNLVPDGWGGYVFPWIAEMVLVADFDKFAYPLAEPWAKLIQLVQLKGGYSQVIATLGSFGKNISPRAATAALSDVSPVTDVVEINDPRQFISPVNITVDGGKDGDEDVGEGVLKICSVLVADSDKFAYPLAEPWAKLIQLVQLKGGYSQVIATLGSFGKNILPRAATAALSDVSPVTDVVEINDPRQFISPVNITVDGGKDGGEDVGEGVLKICSVLVADSDKFAYPLAEPWAKLIQLVQLKGGYSQVIATLGSFGKNILPRAATAALSDVSPVTDVVEINDPRQFISPVNITVDGGKDGGEDVGEGVLKICSMSLASSPEDDTGGRTIVLL</sequence>
<dbReference type="SUPFAM" id="SSF52402">
    <property type="entry name" value="Adenine nucleotide alpha hydrolases-like"/>
    <property type="match status" value="3"/>
</dbReference>
<keyword evidence="6" id="KW-1185">Reference proteome</keyword>
<comment type="subcellular location">
    <subcellularLocation>
        <location evidence="1">Mitochondrion matrix</location>
    </subcellularLocation>
</comment>
<dbReference type="EMBL" id="JBBPBM010000005">
    <property type="protein sequence ID" value="KAK8583492.1"/>
    <property type="molecule type" value="Genomic_DNA"/>
</dbReference>
<dbReference type="PANTHER" id="PTHR43153">
    <property type="entry name" value="ELECTRON TRANSFER FLAVOPROTEIN ALPHA"/>
    <property type="match status" value="1"/>
</dbReference>
<protein>
    <submittedName>
        <fullName evidence="5">Uncharacterized protein</fullName>
    </submittedName>
</protein>
<accession>A0ABR2FNN2</accession>
<comment type="similarity">
    <text evidence="2">Belongs to the ETF alpha-subunit/FixB family.</text>
</comment>
<dbReference type="InterPro" id="IPR001308">
    <property type="entry name" value="ETF_a/FixB"/>
</dbReference>
<dbReference type="InterPro" id="IPR014729">
    <property type="entry name" value="Rossmann-like_a/b/a_fold"/>
</dbReference>
<evidence type="ECO:0000256" key="1">
    <source>
        <dbReference type="ARBA" id="ARBA00004305"/>
    </source>
</evidence>
<dbReference type="Pfam" id="PF18791">
    <property type="entry name" value="Transp_inhibit"/>
    <property type="match status" value="1"/>
</dbReference>
<dbReference type="Proteomes" id="UP001472677">
    <property type="component" value="Unassembled WGS sequence"/>
</dbReference>
<feature type="domain" description="Electron transfer flavoprotein alpha/beta-subunit N-terminal" evidence="3">
    <location>
        <begin position="236"/>
        <end position="306"/>
    </location>
</feature>
<dbReference type="Gene3D" id="3.40.50.620">
    <property type="entry name" value="HUPs"/>
    <property type="match status" value="3"/>
</dbReference>
<evidence type="ECO:0000256" key="2">
    <source>
        <dbReference type="ARBA" id="ARBA00005817"/>
    </source>
</evidence>